<sequence length="326" mass="38440">MNSLPPIYFYLPEKDWLDDMPNIPDVYWEEFGRGIYCWTLQTYLYLKADGFPCKLVKNIPDEGIIIAHRDSFPYELRPKEKQLLICIKPDRNPHPYAQLHIVQNPQDAKVLKNSYYIPLWRQPGLISRKLERHNLLENIAYFGINSNLAPELKDPSWSRKLAELGLNWIIMPRNRWYDYSEVDAIIAVRSFDQQSYIDKPATKLYNSWHAGVIPLLGQESAFQSEQKTDLDYFEISSVDEAIAILKQLKDNPKLCQQVRKNGQKRASETSPGNIVKQWRYFLTNIVILKYIDWCNTSRGQKQFYLQSCYLKIKLNALLDKFKELFY</sequence>
<dbReference type="EMBL" id="CP003940">
    <property type="protein sequence ID" value="AFZ47931.1"/>
    <property type="molecule type" value="Genomic_DNA"/>
</dbReference>
<dbReference type="eggNOG" id="COG0438">
    <property type="taxonomic scope" value="Bacteria"/>
</dbReference>
<protein>
    <recommendedName>
        <fullName evidence="3">Glycosyltransferase family 1 protein</fullName>
    </recommendedName>
</protein>
<reference evidence="2" key="1">
    <citation type="journal article" date="2013" name="Proc. Natl. Acad. Sci. U.S.A.">
        <title>Improving the coverage of the cyanobacterial phylum using diversity-driven genome sequencing.</title>
        <authorList>
            <person name="Shih P.M."/>
            <person name="Wu D."/>
            <person name="Latifi A."/>
            <person name="Axen S.D."/>
            <person name="Fewer D.P."/>
            <person name="Talla E."/>
            <person name="Calteau A."/>
            <person name="Cai F."/>
            <person name="Tandeau de Marsac N."/>
            <person name="Rippka R."/>
            <person name="Herdman M."/>
            <person name="Sivonen K."/>
            <person name="Coursin T."/>
            <person name="Laurent T."/>
            <person name="Goodwin L."/>
            <person name="Nolan M."/>
            <person name="Davenport K.W."/>
            <person name="Han C.S."/>
            <person name="Rubin E.M."/>
            <person name="Eisen J.A."/>
            <person name="Woyke T."/>
            <person name="Gugger M."/>
            <person name="Kerfeld C.A."/>
        </authorList>
    </citation>
    <scope>NUCLEOTIDE SEQUENCE [LARGE SCALE GENOMIC DNA]</scope>
    <source>
        <strain evidence="2">ATCC 29140 / PCC 7202</strain>
    </source>
</reference>
<dbReference type="STRING" id="292563.Cyast_1978"/>
<proteinExistence type="predicted"/>
<name>K9YLX6_CYASC</name>
<dbReference type="KEGG" id="csn:Cyast_1978"/>
<dbReference type="Proteomes" id="UP000010483">
    <property type="component" value="Chromosome"/>
</dbReference>
<keyword evidence="2" id="KW-1185">Reference proteome</keyword>
<evidence type="ECO:0008006" key="3">
    <source>
        <dbReference type="Google" id="ProtNLM"/>
    </source>
</evidence>
<accession>K9YLX6</accession>
<dbReference type="AlphaFoldDB" id="K9YLX6"/>
<organism evidence="1 2">
    <name type="scientific">Cyanobacterium stanieri (strain ATCC 29140 / PCC 7202)</name>
    <dbReference type="NCBI Taxonomy" id="292563"/>
    <lineage>
        <taxon>Bacteria</taxon>
        <taxon>Bacillati</taxon>
        <taxon>Cyanobacteriota</taxon>
        <taxon>Cyanophyceae</taxon>
        <taxon>Oscillatoriophycideae</taxon>
        <taxon>Chroococcales</taxon>
        <taxon>Geminocystaceae</taxon>
        <taxon>Cyanobacterium</taxon>
    </lineage>
</organism>
<evidence type="ECO:0000313" key="2">
    <source>
        <dbReference type="Proteomes" id="UP000010483"/>
    </source>
</evidence>
<evidence type="ECO:0000313" key="1">
    <source>
        <dbReference type="EMBL" id="AFZ47931.1"/>
    </source>
</evidence>
<dbReference type="HOGENOM" id="CLU_060090_0_0_3"/>
<gene>
    <name evidence="1" type="ordered locus">Cyast_1978</name>
</gene>
<dbReference type="BioCyc" id="CSTA292563:G1353-1985-MONOMER"/>